<dbReference type="PANTHER" id="PTHR14155">
    <property type="entry name" value="RING FINGER DOMAIN-CONTAINING"/>
    <property type="match status" value="1"/>
</dbReference>
<dbReference type="SUPFAM" id="SSF57850">
    <property type="entry name" value="RING/U-box"/>
    <property type="match status" value="1"/>
</dbReference>
<comment type="similarity">
    <text evidence="13">Belongs to the RING-type zinc finger family. ATL subfamily.</text>
</comment>
<evidence type="ECO:0000256" key="5">
    <source>
        <dbReference type="ARBA" id="ARBA00022679"/>
    </source>
</evidence>
<feature type="domain" description="RING-type" evidence="18">
    <location>
        <begin position="122"/>
        <end position="164"/>
    </location>
</feature>
<evidence type="ECO:0000256" key="14">
    <source>
        <dbReference type="PROSITE-ProRule" id="PRU00175"/>
    </source>
</evidence>
<accession>A0AAV5JVM0</accession>
<comment type="subcellular location">
    <subcellularLocation>
        <location evidence="2">Membrane</location>
        <topology evidence="2">Single-pass membrane protein</topology>
    </subcellularLocation>
</comment>
<comment type="pathway">
    <text evidence="3">Protein modification; protein ubiquitination.</text>
</comment>
<evidence type="ECO:0000256" key="9">
    <source>
        <dbReference type="ARBA" id="ARBA00022786"/>
    </source>
</evidence>
<feature type="signal peptide" evidence="17">
    <location>
        <begin position="1"/>
        <end position="24"/>
    </location>
</feature>
<keyword evidence="7" id="KW-0479">Metal-binding</keyword>
<evidence type="ECO:0000256" key="11">
    <source>
        <dbReference type="ARBA" id="ARBA00022989"/>
    </source>
</evidence>
<dbReference type="FunFam" id="3.30.40.10:FF:000187">
    <property type="entry name" value="E3 ubiquitin-protein ligase ATL6"/>
    <property type="match status" value="1"/>
</dbReference>
<feature type="compositionally biased region" description="Basic and acidic residues" evidence="15">
    <location>
        <begin position="169"/>
        <end position="178"/>
    </location>
</feature>
<dbReference type="PANTHER" id="PTHR14155:SF505">
    <property type="entry name" value="RING-TYPE DOMAIN-CONTAINING PROTEIN"/>
    <property type="match status" value="1"/>
</dbReference>
<gene>
    <name evidence="19" type="ORF">SLEP1_g29040</name>
</gene>
<feature type="chain" id="PRO_5043686046" description="RING-type E3 ubiquitin transferase" evidence="17">
    <location>
        <begin position="25"/>
        <end position="282"/>
    </location>
</feature>
<sequence>MLSLCHRIIHQISWLHLLVALVAAQNRTNAQPELNNLYNNFDPSMGILVIILVCAFFILGFIYIYVRHFTESSVPLSSTHQPSASGGCAAACGLDVSVIQTFPVLLYSSVKELRIGKGTLECAICLSEFGEDESLRLLPKCNHVFHRVCIDLWLSTHVTCPVCRTELTRASDDGEPPKNVDSNTELNRDLSRGNVGTEYESNDQVVIDVNENCSRVMPIQGTIEENRLPRAAIPVKFSRSHTTGHTVLIPPGDNIERLLARVKSTDETSAASENRQEGSYGQ</sequence>
<proteinExistence type="inferred from homology"/>
<evidence type="ECO:0000256" key="7">
    <source>
        <dbReference type="ARBA" id="ARBA00022723"/>
    </source>
</evidence>
<evidence type="ECO:0000256" key="3">
    <source>
        <dbReference type="ARBA" id="ARBA00004906"/>
    </source>
</evidence>
<dbReference type="GO" id="GO:0016020">
    <property type="term" value="C:membrane"/>
    <property type="evidence" value="ECO:0007669"/>
    <property type="project" value="UniProtKB-SubCell"/>
</dbReference>
<keyword evidence="10" id="KW-0862">Zinc</keyword>
<evidence type="ECO:0000256" key="15">
    <source>
        <dbReference type="SAM" id="MobiDB-lite"/>
    </source>
</evidence>
<dbReference type="InterPro" id="IPR001841">
    <property type="entry name" value="Znf_RING"/>
</dbReference>
<comment type="catalytic activity">
    <reaction evidence="1">
        <text>S-ubiquitinyl-[E2 ubiquitin-conjugating enzyme]-L-cysteine + [acceptor protein]-L-lysine = [E2 ubiquitin-conjugating enzyme]-L-cysteine + N(6)-ubiquitinyl-[acceptor protein]-L-lysine.</text>
        <dbReference type="EC" id="2.3.2.27"/>
    </reaction>
</comment>
<keyword evidence="6 16" id="KW-0812">Transmembrane</keyword>
<keyword evidence="20" id="KW-1185">Reference proteome</keyword>
<evidence type="ECO:0000256" key="12">
    <source>
        <dbReference type="ARBA" id="ARBA00023136"/>
    </source>
</evidence>
<evidence type="ECO:0000256" key="10">
    <source>
        <dbReference type="ARBA" id="ARBA00022833"/>
    </source>
</evidence>
<evidence type="ECO:0000256" key="6">
    <source>
        <dbReference type="ARBA" id="ARBA00022692"/>
    </source>
</evidence>
<evidence type="ECO:0000256" key="2">
    <source>
        <dbReference type="ARBA" id="ARBA00004167"/>
    </source>
</evidence>
<evidence type="ECO:0000256" key="17">
    <source>
        <dbReference type="SAM" id="SignalP"/>
    </source>
</evidence>
<evidence type="ECO:0000313" key="20">
    <source>
        <dbReference type="Proteomes" id="UP001054252"/>
    </source>
</evidence>
<dbReference type="GO" id="GO:0061630">
    <property type="term" value="F:ubiquitin protein ligase activity"/>
    <property type="evidence" value="ECO:0007669"/>
    <property type="project" value="UniProtKB-EC"/>
</dbReference>
<evidence type="ECO:0000256" key="4">
    <source>
        <dbReference type="ARBA" id="ARBA00012483"/>
    </source>
</evidence>
<feature type="compositionally biased region" description="Polar residues" evidence="15">
    <location>
        <begin position="267"/>
        <end position="282"/>
    </location>
</feature>
<evidence type="ECO:0000256" key="16">
    <source>
        <dbReference type="SAM" id="Phobius"/>
    </source>
</evidence>
<keyword evidence="11 16" id="KW-1133">Transmembrane helix</keyword>
<evidence type="ECO:0000259" key="18">
    <source>
        <dbReference type="PROSITE" id="PS50089"/>
    </source>
</evidence>
<dbReference type="CDD" id="cd16461">
    <property type="entry name" value="RING-H2_EL5-like"/>
    <property type="match status" value="1"/>
</dbReference>
<feature type="region of interest" description="Disordered" evidence="15">
    <location>
        <begin position="169"/>
        <end position="195"/>
    </location>
</feature>
<reference evidence="19 20" key="1">
    <citation type="journal article" date="2021" name="Commun. Biol.">
        <title>The genome of Shorea leprosula (Dipterocarpaceae) highlights the ecological relevance of drought in aseasonal tropical rainforests.</title>
        <authorList>
            <person name="Ng K.K.S."/>
            <person name="Kobayashi M.J."/>
            <person name="Fawcett J.A."/>
            <person name="Hatakeyama M."/>
            <person name="Paape T."/>
            <person name="Ng C.H."/>
            <person name="Ang C.C."/>
            <person name="Tnah L.H."/>
            <person name="Lee C.T."/>
            <person name="Nishiyama T."/>
            <person name="Sese J."/>
            <person name="O'Brien M.J."/>
            <person name="Copetti D."/>
            <person name="Mohd Noor M.I."/>
            <person name="Ong R.C."/>
            <person name="Putra M."/>
            <person name="Sireger I.Z."/>
            <person name="Indrioko S."/>
            <person name="Kosugi Y."/>
            <person name="Izuno A."/>
            <person name="Isagi Y."/>
            <person name="Lee S.L."/>
            <person name="Shimizu K.K."/>
        </authorList>
    </citation>
    <scope>NUCLEOTIDE SEQUENCE [LARGE SCALE GENOMIC DNA]</scope>
    <source>
        <strain evidence="19">214</strain>
    </source>
</reference>
<dbReference type="SMART" id="SM00184">
    <property type="entry name" value="RING"/>
    <property type="match status" value="1"/>
</dbReference>
<dbReference type="Proteomes" id="UP001054252">
    <property type="component" value="Unassembled WGS sequence"/>
</dbReference>
<keyword evidence="17" id="KW-0732">Signal</keyword>
<comment type="caution">
    <text evidence="19">The sequence shown here is derived from an EMBL/GenBank/DDBJ whole genome shotgun (WGS) entry which is preliminary data.</text>
</comment>
<feature type="region of interest" description="Disordered" evidence="15">
    <location>
        <begin position="263"/>
        <end position="282"/>
    </location>
</feature>
<dbReference type="InterPro" id="IPR053238">
    <property type="entry name" value="RING-H2_zinc_finger"/>
</dbReference>
<dbReference type="InterPro" id="IPR013083">
    <property type="entry name" value="Znf_RING/FYVE/PHD"/>
</dbReference>
<feature type="transmembrane region" description="Helical" evidence="16">
    <location>
        <begin position="46"/>
        <end position="66"/>
    </location>
</feature>
<evidence type="ECO:0000313" key="19">
    <source>
        <dbReference type="EMBL" id="GKV18699.1"/>
    </source>
</evidence>
<keyword evidence="12 16" id="KW-0472">Membrane</keyword>
<keyword evidence="5" id="KW-0808">Transferase</keyword>
<organism evidence="19 20">
    <name type="scientific">Rubroshorea leprosula</name>
    <dbReference type="NCBI Taxonomy" id="152421"/>
    <lineage>
        <taxon>Eukaryota</taxon>
        <taxon>Viridiplantae</taxon>
        <taxon>Streptophyta</taxon>
        <taxon>Embryophyta</taxon>
        <taxon>Tracheophyta</taxon>
        <taxon>Spermatophyta</taxon>
        <taxon>Magnoliopsida</taxon>
        <taxon>eudicotyledons</taxon>
        <taxon>Gunneridae</taxon>
        <taxon>Pentapetalae</taxon>
        <taxon>rosids</taxon>
        <taxon>malvids</taxon>
        <taxon>Malvales</taxon>
        <taxon>Dipterocarpaceae</taxon>
        <taxon>Rubroshorea</taxon>
    </lineage>
</organism>
<name>A0AAV5JVM0_9ROSI</name>
<dbReference type="GO" id="GO:0008270">
    <property type="term" value="F:zinc ion binding"/>
    <property type="evidence" value="ECO:0007669"/>
    <property type="project" value="UniProtKB-KW"/>
</dbReference>
<dbReference type="EC" id="2.3.2.27" evidence="4"/>
<dbReference type="PROSITE" id="PS50089">
    <property type="entry name" value="ZF_RING_2"/>
    <property type="match status" value="1"/>
</dbReference>
<protein>
    <recommendedName>
        <fullName evidence="4">RING-type E3 ubiquitin transferase</fullName>
        <ecNumber evidence="4">2.3.2.27</ecNumber>
    </recommendedName>
</protein>
<evidence type="ECO:0000256" key="13">
    <source>
        <dbReference type="ARBA" id="ARBA00024209"/>
    </source>
</evidence>
<dbReference type="EMBL" id="BPVZ01000051">
    <property type="protein sequence ID" value="GKV18699.1"/>
    <property type="molecule type" value="Genomic_DNA"/>
</dbReference>
<keyword evidence="9" id="KW-0833">Ubl conjugation pathway</keyword>
<keyword evidence="8 14" id="KW-0863">Zinc-finger</keyword>
<dbReference type="AlphaFoldDB" id="A0AAV5JVM0"/>
<evidence type="ECO:0000256" key="8">
    <source>
        <dbReference type="ARBA" id="ARBA00022771"/>
    </source>
</evidence>
<dbReference type="Pfam" id="PF13639">
    <property type="entry name" value="zf-RING_2"/>
    <property type="match status" value="1"/>
</dbReference>
<dbReference type="Gene3D" id="3.30.40.10">
    <property type="entry name" value="Zinc/RING finger domain, C3HC4 (zinc finger)"/>
    <property type="match status" value="1"/>
</dbReference>
<evidence type="ECO:0000256" key="1">
    <source>
        <dbReference type="ARBA" id="ARBA00000900"/>
    </source>
</evidence>